<evidence type="ECO:0000313" key="3">
    <source>
        <dbReference type="EMBL" id="QBI18464.1"/>
    </source>
</evidence>
<organism evidence="3 4">
    <name type="scientific">Egibacter rhizosphaerae</name>
    <dbReference type="NCBI Taxonomy" id="1670831"/>
    <lineage>
        <taxon>Bacteria</taxon>
        <taxon>Bacillati</taxon>
        <taxon>Actinomycetota</taxon>
        <taxon>Nitriliruptoria</taxon>
        <taxon>Egibacterales</taxon>
        <taxon>Egibacteraceae</taxon>
        <taxon>Egibacter</taxon>
    </lineage>
</organism>
<dbReference type="InterPro" id="IPR036291">
    <property type="entry name" value="NAD(P)-bd_dom_sf"/>
</dbReference>
<comment type="similarity">
    <text evidence="1">Belongs to the short-chain dehydrogenases/reductases (SDR) family.</text>
</comment>
<reference evidence="3 4" key="1">
    <citation type="submission" date="2019-01" db="EMBL/GenBank/DDBJ databases">
        <title>Egibacter rhizosphaerae EGI 80759T.</title>
        <authorList>
            <person name="Chen D.-D."/>
            <person name="Tian Y."/>
            <person name="Jiao J.-Y."/>
            <person name="Zhang X.-T."/>
            <person name="Zhang Y.-G."/>
            <person name="Zhang Y."/>
            <person name="Xiao M."/>
            <person name="Shu W.-S."/>
            <person name="Li W.-J."/>
        </authorList>
    </citation>
    <scope>NUCLEOTIDE SEQUENCE [LARGE SCALE GENOMIC DNA]</scope>
    <source>
        <strain evidence="3 4">EGI 80759</strain>
    </source>
</reference>
<evidence type="ECO:0000256" key="1">
    <source>
        <dbReference type="ARBA" id="ARBA00006484"/>
    </source>
</evidence>
<dbReference type="AlphaFoldDB" id="A0A411YB82"/>
<sequence>MTTPTHTTERVACITGAASGIGASIARRLAEDGLHVALNDLPDQREALDDLAAEVQSRGVRATVVPGDISEAGGPDDVVARLVSELGQLDVMVSNAGIAEVKPLLEVSAEDWDRMLGINLRGMFLTYTAAARQMIEQGRGGKIIGAASLVAHRPFPMLGHYVASKYGVRGLTQNAAAEWAKHGITVNAYCPGIVDTPMWDLIDERLAEEEGLEPGEAKQKYTEQMISLGRMQRPEDVVGFVSYLASPDSDYMTGQSVIVDGGIHFV</sequence>
<name>A0A411YB82_9ACTN</name>
<dbReference type="Gene3D" id="3.40.50.720">
    <property type="entry name" value="NAD(P)-binding Rossmann-like Domain"/>
    <property type="match status" value="1"/>
</dbReference>
<dbReference type="GO" id="GO:0016616">
    <property type="term" value="F:oxidoreductase activity, acting on the CH-OH group of donors, NAD or NADP as acceptor"/>
    <property type="evidence" value="ECO:0007669"/>
    <property type="project" value="TreeGrafter"/>
</dbReference>
<dbReference type="RefSeq" id="WP_131153462.1">
    <property type="nucleotide sequence ID" value="NZ_CP036402.1"/>
</dbReference>
<evidence type="ECO:0000313" key="4">
    <source>
        <dbReference type="Proteomes" id="UP000291469"/>
    </source>
</evidence>
<protein>
    <submittedName>
        <fullName evidence="3">SDR family oxidoreductase</fullName>
    </submittedName>
</protein>
<dbReference type="EMBL" id="CP036402">
    <property type="protein sequence ID" value="QBI18464.1"/>
    <property type="molecule type" value="Genomic_DNA"/>
</dbReference>
<accession>A0A411YB82</accession>
<dbReference type="PRINTS" id="PR00080">
    <property type="entry name" value="SDRFAMILY"/>
</dbReference>
<dbReference type="PANTHER" id="PTHR42760">
    <property type="entry name" value="SHORT-CHAIN DEHYDROGENASES/REDUCTASES FAMILY MEMBER"/>
    <property type="match status" value="1"/>
</dbReference>
<dbReference type="PANTHER" id="PTHR42760:SF121">
    <property type="entry name" value="3-OXOACYL-(ACYL-CARRIER-PROTEIN) REDUCTASE"/>
    <property type="match status" value="1"/>
</dbReference>
<dbReference type="PROSITE" id="PS00061">
    <property type="entry name" value="ADH_SHORT"/>
    <property type="match status" value="1"/>
</dbReference>
<evidence type="ECO:0000256" key="2">
    <source>
        <dbReference type="ARBA" id="ARBA00023002"/>
    </source>
</evidence>
<dbReference type="SUPFAM" id="SSF51735">
    <property type="entry name" value="NAD(P)-binding Rossmann-fold domains"/>
    <property type="match status" value="1"/>
</dbReference>
<gene>
    <name evidence="3" type="ORF">ER308_02045</name>
</gene>
<keyword evidence="2" id="KW-0560">Oxidoreductase</keyword>
<dbReference type="Proteomes" id="UP000291469">
    <property type="component" value="Chromosome"/>
</dbReference>
<dbReference type="KEGG" id="erz:ER308_02045"/>
<keyword evidence="4" id="KW-1185">Reference proteome</keyword>
<proteinExistence type="inferred from homology"/>
<dbReference type="OrthoDB" id="286404at2"/>
<dbReference type="FunFam" id="3.40.50.720:FF:000084">
    <property type="entry name" value="Short-chain dehydrogenase reductase"/>
    <property type="match status" value="1"/>
</dbReference>
<dbReference type="GO" id="GO:0048038">
    <property type="term" value="F:quinone binding"/>
    <property type="evidence" value="ECO:0007669"/>
    <property type="project" value="TreeGrafter"/>
</dbReference>
<dbReference type="PRINTS" id="PR00081">
    <property type="entry name" value="GDHRDH"/>
</dbReference>
<dbReference type="InterPro" id="IPR002347">
    <property type="entry name" value="SDR_fam"/>
</dbReference>
<dbReference type="InterPro" id="IPR020904">
    <property type="entry name" value="Sc_DH/Rdtase_CS"/>
</dbReference>
<dbReference type="GO" id="GO:0006633">
    <property type="term" value="P:fatty acid biosynthetic process"/>
    <property type="evidence" value="ECO:0007669"/>
    <property type="project" value="TreeGrafter"/>
</dbReference>
<dbReference type="Pfam" id="PF13561">
    <property type="entry name" value="adh_short_C2"/>
    <property type="match status" value="1"/>
</dbReference>